<dbReference type="SUPFAM" id="SSF52540">
    <property type="entry name" value="P-loop containing nucleoside triphosphate hydrolases"/>
    <property type="match status" value="1"/>
</dbReference>
<dbReference type="GO" id="GO:0005525">
    <property type="term" value="F:GTP binding"/>
    <property type="evidence" value="ECO:0007669"/>
    <property type="project" value="InterPro"/>
</dbReference>
<protein>
    <submittedName>
        <fullName evidence="2">Molybdopterin-guanine dinucleotide biosynthesis protein MobB</fullName>
    </submittedName>
</protein>
<dbReference type="InterPro" id="IPR004435">
    <property type="entry name" value="MobB_dom"/>
</dbReference>
<dbReference type="EMBL" id="DVFJ01000010">
    <property type="protein sequence ID" value="HIQ71316.1"/>
    <property type="molecule type" value="Genomic_DNA"/>
</dbReference>
<dbReference type="AlphaFoldDB" id="A0A9D1CPY2"/>
<reference evidence="2" key="1">
    <citation type="submission" date="2020-10" db="EMBL/GenBank/DDBJ databases">
        <authorList>
            <person name="Gilroy R."/>
        </authorList>
    </citation>
    <scope>NUCLEOTIDE SEQUENCE</scope>
    <source>
        <strain evidence="2">ChiSxjej2B14-6234</strain>
    </source>
</reference>
<dbReference type="Proteomes" id="UP000886887">
    <property type="component" value="Unassembled WGS sequence"/>
</dbReference>
<dbReference type="InterPro" id="IPR052539">
    <property type="entry name" value="MGD_biosynthesis_adapter"/>
</dbReference>
<gene>
    <name evidence="2" type="ORF">IAB73_03785</name>
</gene>
<feature type="domain" description="Molybdopterin-guanine dinucleotide biosynthesis protein B (MobB)" evidence="1">
    <location>
        <begin position="3"/>
        <end position="116"/>
    </location>
</feature>
<reference evidence="2" key="2">
    <citation type="journal article" date="2021" name="PeerJ">
        <title>Extensive microbial diversity within the chicken gut microbiome revealed by metagenomics and culture.</title>
        <authorList>
            <person name="Gilroy R."/>
            <person name="Ravi A."/>
            <person name="Getino M."/>
            <person name="Pursley I."/>
            <person name="Horton D.L."/>
            <person name="Alikhan N.F."/>
            <person name="Baker D."/>
            <person name="Gharbi K."/>
            <person name="Hall N."/>
            <person name="Watson M."/>
            <person name="Adriaenssens E.M."/>
            <person name="Foster-Nyarko E."/>
            <person name="Jarju S."/>
            <person name="Secka A."/>
            <person name="Antonio M."/>
            <person name="Oren A."/>
            <person name="Chaudhuri R.R."/>
            <person name="La Ragione R."/>
            <person name="Hildebrand F."/>
            <person name="Pallen M.J."/>
        </authorList>
    </citation>
    <scope>NUCLEOTIDE SEQUENCE</scope>
    <source>
        <strain evidence="2">ChiSxjej2B14-6234</strain>
    </source>
</reference>
<dbReference type="Gene3D" id="3.40.50.300">
    <property type="entry name" value="P-loop containing nucleotide triphosphate hydrolases"/>
    <property type="match status" value="1"/>
</dbReference>
<accession>A0A9D1CPY2</accession>
<name>A0A9D1CPY2_9FIRM</name>
<proteinExistence type="predicted"/>
<dbReference type="PANTHER" id="PTHR40072:SF1">
    <property type="entry name" value="MOLYBDOPTERIN-GUANINE DINUCLEOTIDE BIOSYNTHESIS ADAPTER PROTEIN"/>
    <property type="match status" value="1"/>
</dbReference>
<sequence>MKVICVVGIRKSGKTTIVEELTKELVRRGRRVGTVKTVFCPSFGIDDPKSNTARHARAGAVTVTARARHETTVIYKHALTRSQILSHYADVDYVLMEGDYHVRAPRIVAAHGEADARERINELTVAVSGRIADGIDALDGLPALSPLTQIRALCDLVEAHALEADAFDPDDPLPDPAASGDDFCQCGCHKNARKQDEVTVTVGGRTLTLTPEQEQTVRAWAGRA</sequence>
<comment type="caution">
    <text evidence="2">The sequence shown here is derived from an EMBL/GenBank/DDBJ whole genome shotgun (WGS) entry which is preliminary data.</text>
</comment>
<evidence type="ECO:0000313" key="2">
    <source>
        <dbReference type="EMBL" id="HIQ71316.1"/>
    </source>
</evidence>
<evidence type="ECO:0000259" key="1">
    <source>
        <dbReference type="Pfam" id="PF03205"/>
    </source>
</evidence>
<organism evidence="2 3">
    <name type="scientific">Candidatus Onthenecus intestinigallinarum</name>
    <dbReference type="NCBI Taxonomy" id="2840875"/>
    <lineage>
        <taxon>Bacteria</taxon>
        <taxon>Bacillati</taxon>
        <taxon>Bacillota</taxon>
        <taxon>Clostridia</taxon>
        <taxon>Eubacteriales</taxon>
        <taxon>Candidatus Onthenecus</taxon>
    </lineage>
</organism>
<dbReference type="InterPro" id="IPR027417">
    <property type="entry name" value="P-loop_NTPase"/>
</dbReference>
<dbReference type="GO" id="GO:0006777">
    <property type="term" value="P:Mo-molybdopterin cofactor biosynthetic process"/>
    <property type="evidence" value="ECO:0007669"/>
    <property type="project" value="InterPro"/>
</dbReference>
<dbReference type="PANTHER" id="PTHR40072">
    <property type="entry name" value="MOLYBDOPTERIN-GUANINE DINUCLEOTIDE BIOSYNTHESIS ADAPTER PROTEIN-RELATED"/>
    <property type="match status" value="1"/>
</dbReference>
<evidence type="ECO:0000313" key="3">
    <source>
        <dbReference type="Proteomes" id="UP000886887"/>
    </source>
</evidence>
<dbReference type="Pfam" id="PF03205">
    <property type="entry name" value="MobB"/>
    <property type="match status" value="1"/>
</dbReference>